<keyword evidence="4" id="KW-1003">Cell membrane</keyword>
<evidence type="ECO:0000256" key="8">
    <source>
        <dbReference type="SAM" id="Phobius"/>
    </source>
</evidence>
<evidence type="ECO:0000256" key="4">
    <source>
        <dbReference type="ARBA" id="ARBA00022475"/>
    </source>
</evidence>
<feature type="transmembrane region" description="Helical" evidence="8">
    <location>
        <begin position="84"/>
        <end position="107"/>
    </location>
</feature>
<feature type="transmembrane region" description="Helical" evidence="8">
    <location>
        <begin position="444"/>
        <end position="463"/>
    </location>
</feature>
<keyword evidence="7 8" id="KW-0472">Membrane</keyword>
<dbReference type="EMBL" id="CP118224">
    <property type="protein sequence ID" value="WMC11419.1"/>
    <property type="molecule type" value="Genomic_DNA"/>
</dbReference>
<dbReference type="GO" id="GO:0022857">
    <property type="term" value="F:transmembrane transporter activity"/>
    <property type="evidence" value="ECO:0007669"/>
    <property type="project" value="InterPro"/>
</dbReference>
<feature type="transmembrane region" description="Helical" evidence="8">
    <location>
        <begin position="393"/>
        <end position="411"/>
    </location>
</feature>
<evidence type="ECO:0000256" key="2">
    <source>
        <dbReference type="ARBA" id="ARBA00005658"/>
    </source>
</evidence>
<proteinExistence type="inferred from homology"/>
<name>A0AA50KPV3_9GAMM</name>
<comment type="subcellular location">
    <subcellularLocation>
        <location evidence="1">Cell membrane</location>
        <topology evidence="1">Multi-pass membrane protein</topology>
    </subcellularLocation>
</comment>
<feature type="transmembrane region" description="Helical" evidence="8">
    <location>
        <begin position="191"/>
        <end position="211"/>
    </location>
</feature>
<feature type="transmembrane region" description="Helical" evidence="8">
    <location>
        <begin position="520"/>
        <end position="539"/>
    </location>
</feature>
<evidence type="ECO:0000256" key="3">
    <source>
        <dbReference type="ARBA" id="ARBA00022448"/>
    </source>
</evidence>
<evidence type="ECO:0000313" key="9">
    <source>
        <dbReference type="EMBL" id="WMC11419.1"/>
    </source>
</evidence>
<keyword evidence="3" id="KW-0813">Transport</keyword>
<dbReference type="AlphaFoldDB" id="A0AA50KPV3"/>
<protein>
    <submittedName>
        <fullName evidence="9">BCCT family transporter</fullName>
    </submittedName>
</protein>
<dbReference type="GO" id="GO:0005886">
    <property type="term" value="C:plasma membrane"/>
    <property type="evidence" value="ECO:0007669"/>
    <property type="project" value="UniProtKB-SubCell"/>
</dbReference>
<keyword evidence="5 8" id="KW-0812">Transmembrane</keyword>
<keyword evidence="6 8" id="KW-1133">Transmembrane helix</keyword>
<feature type="transmembrane region" description="Helical" evidence="8">
    <location>
        <begin position="276"/>
        <end position="298"/>
    </location>
</feature>
<feature type="transmembrane region" description="Helical" evidence="8">
    <location>
        <begin position="490"/>
        <end position="514"/>
    </location>
</feature>
<feature type="transmembrane region" description="Helical" evidence="8">
    <location>
        <begin position="232"/>
        <end position="256"/>
    </location>
</feature>
<feature type="transmembrane region" description="Helical" evidence="8">
    <location>
        <begin position="119"/>
        <end position="140"/>
    </location>
</feature>
<dbReference type="Proteomes" id="UP001223802">
    <property type="component" value="Chromosome"/>
</dbReference>
<comment type="similarity">
    <text evidence="2">Belongs to the BCCT transporter (TC 2.A.15) family.</text>
</comment>
<feature type="transmembrane region" description="Helical" evidence="8">
    <location>
        <begin position="310"/>
        <end position="341"/>
    </location>
</feature>
<reference evidence="9 10" key="1">
    <citation type="submission" date="2023-02" db="EMBL/GenBank/DDBJ databases">
        <title>Complete genome sequence of a novel bacterium Oceanimonas sp. NTOU-MSR1 isolated from marine coast sediment.</title>
        <authorList>
            <person name="Yang H.-T."/>
            <person name="Chen Y.-L."/>
            <person name="Ho Y.-N."/>
        </authorList>
    </citation>
    <scope>NUCLEOTIDE SEQUENCE [LARGE SCALE GENOMIC DNA]</scope>
    <source>
        <strain evidence="9 10">NTOU-MSR1</strain>
    </source>
</reference>
<organism evidence="9 10">
    <name type="scientific">Oceanimonas pelagia</name>
    <dbReference type="NCBI Taxonomy" id="3028314"/>
    <lineage>
        <taxon>Bacteria</taxon>
        <taxon>Pseudomonadati</taxon>
        <taxon>Pseudomonadota</taxon>
        <taxon>Gammaproteobacteria</taxon>
        <taxon>Aeromonadales</taxon>
        <taxon>Aeromonadaceae</taxon>
        <taxon>Oceanimonas</taxon>
    </lineage>
</organism>
<feature type="transmembrane region" description="Helical" evidence="8">
    <location>
        <begin position="361"/>
        <end position="381"/>
    </location>
</feature>
<dbReference type="KEGG" id="ope:PU634_03395"/>
<dbReference type="Pfam" id="PF02028">
    <property type="entry name" value="BCCT"/>
    <property type="match status" value="1"/>
</dbReference>
<keyword evidence="10" id="KW-1185">Reference proteome</keyword>
<accession>A0AA50KPV3</accession>
<evidence type="ECO:0000256" key="1">
    <source>
        <dbReference type="ARBA" id="ARBA00004651"/>
    </source>
</evidence>
<evidence type="ECO:0000256" key="6">
    <source>
        <dbReference type="ARBA" id="ARBA00022989"/>
    </source>
</evidence>
<evidence type="ECO:0000256" key="5">
    <source>
        <dbReference type="ARBA" id="ARBA00022692"/>
    </source>
</evidence>
<gene>
    <name evidence="9" type="ORF">PU634_03395</name>
</gene>
<dbReference type="PANTHER" id="PTHR30047">
    <property type="entry name" value="HIGH-AFFINITY CHOLINE TRANSPORT PROTEIN-RELATED"/>
    <property type="match status" value="1"/>
</dbReference>
<evidence type="ECO:0000313" key="10">
    <source>
        <dbReference type="Proteomes" id="UP001223802"/>
    </source>
</evidence>
<evidence type="ECO:0000256" key="7">
    <source>
        <dbReference type="ARBA" id="ARBA00023136"/>
    </source>
</evidence>
<sequence length="545" mass="58260">MTEQDNHDAIAPEGKANPIDTDYQIGQDNIALQIGPFGLDIHNRVFMISGLAIVAFVFLTLAFQNQVGPMFSSLRGWLTSTLDWFFLSAANLIVLVCLGLIISPLGRVRIGGTQASPDFSYLGWFSMLFAAGMGIGLMFFGVSEPLTHFGTAMAGTTVENGVRTDWAPLGAAAGNAAEATRLGMAATLYHWALHPWAIYAVLALGLAIFSFNKGLPLTMRSVLYPLLGERVWGWPGHIIDILAVVATLFGLATSLGYGASQAAAGLNFLFDIPGGITTQVILVILITAVALVSVLAGLDAGVKRLSEINMALAALLLVFVIIVGPTLLIFTGFFSNLVSYLEYFPALSMPFGREDANYSQGWTAFYWAWWISWSPFVGMFIARVSRGRTVREFLIAVLLVPTTACMLWFSAFGGTAIHQLVGEGYQAVAEAELPLQLFVMLQDLPLTAITSFIGIVLVVVFFVTSSDSGSLVIDTIAAGGKVNAPKPQRVFWCTFEGLVAIALMLGGGLAGLQAMAVSTGFPFTIVLLISCVALIKGLMSEPRGD</sequence>
<feature type="transmembrane region" description="Helical" evidence="8">
    <location>
        <begin position="45"/>
        <end position="64"/>
    </location>
</feature>
<dbReference type="InterPro" id="IPR000060">
    <property type="entry name" value="BCCT_transptr"/>
</dbReference>
<dbReference type="RefSeq" id="WP_306762661.1">
    <property type="nucleotide sequence ID" value="NZ_CP118224.1"/>
</dbReference>
<dbReference type="PANTHER" id="PTHR30047:SF7">
    <property type="entry name" value="HIGH-AFFINITY CHOLINE TRANSPORT PROTEIN"/>
    <property type="match status" value="1"/>
</dbReference>
<dbReference type="NCBIfam" id="TIGR00842">
    <property type="entry name" value="bcct"/>
    <property type="match status" value="1"/>
</dbReference>